<feature type="transmembrane region" description="Helical" evidence="8">
    <location>
        <begin position="174"/>
        <end position="192"/>
    </location>
</feature>
<keyword evidence="11" id="KW-1185">Reference proteome</keyword>
<reference evidence="10 11" key="1">
    <citation type="submission" date="2018-10" db="EMBL/GenBank/DDBJ databases">
        <title>Genomic Encyclopedia of Archaeal and Bacterial Type Strains, Phase II (KMG-II): from individual species to whole genera.</title>
        <authorList>
            <person name="Goeker M."/>
        </authorList>
    </citation>
    <scope>NUCLEOTIDE SEQUENCE [LARGE SCALE GENOMIC DNA]</scope>
    <source>
        <strain evidence="10 11">DSM 18602</strain>
    </source>
</reference>
<feature type="transmembrane region" description="Helical" evidence="8">
    <location>
        <begin position="54"/>
        <end position="78"/>
    </location>
</feature>
<dbReference type="InterPro" id="IPR035973">
    <property type="entry name" value="Cyt_c_oxidase_su3-like_sf"/>
</dbReference>
<accession>A0A495J012</accession>
<comment type="caution">
    <text evidence="10">The sequence shown here is derived from an EMBL/GenBank/DDBJ whole genome shotgun (WGS) entry which is preliminary data.</text>
</comment>
<feature type="transmembrane region" description="Helical" evidence="8">
    <location>
        <begin position="21"/>
        <end position="42"/>
    </location>
</feature>
<evidence type="ECO:0000313" key="11">
    <source>
        <dbReference type="Proteomes" id="UP000268007"/>
    </source>
</evidence>
<proteinExistence type="inferred from homology"/>
<evidence type="ECO:0000256" key="6">
    <source>
        <dbReference type="ARBA" id="ARBA00023136"/>
    </source>
</evidence>
<name>A0A495J012_9SPHI</name>
<evidence type="ECO:0000256" key="5">
    <source>
        <dbReference type="ARBA" id="ARBA00022989"/>
    </source>
</evidence>
<evidence type="ECO:0000313" key="10">
    <source>
        <dbReference type="EMBL" id="RKR81429.1"/>
    </source>
</evidence>
<dbReference type="AlphaFoldDB" id="A0A495J012"/>
<keyword evidence="5 8" id="KW-1133">Transmembrane helix</keyword>
<organism evidence="10 11">
    <name type="scientific">Mucilaginibacter gracilis</name>
    <dbReference type="NCBI Taxonomy" id="423350"/>
    <lineage>
        <taxon>Bacteria</taxon>
        <taxon>Pseudomonadati</taxon>
        <taxon>Bacteroidota</taxon>
        <taxon>Sphingobacteriia</taxon>
        <taxon>Sphingobacteriales</taxon>
        <taxon>Sphingobacteriaceae</taxon>
        <taxon>Mucilaginibacter</taxon>
    </lineage>
</organism>
<comment type="subcellular location">
    <subcellularLocation>
        <location evidence="1 7">Cell membrane</location>
        <topology evidence="1 7">Multi-pass membrane protein</topology>
    </subcellularLocation>
</comment>
<comment type="similarity">
    <text evidence="2 7">Belongs to the cytochrome c oxidase subunit 3 family.</text>
</comment>
<evidence type="ECO:0000256" key="4">
    <source>
        <dbReference type="ARBA" id="ARBA00022692"/>
    </source>
</evidence>
<keyword evidence="4 7" id="KW-0812">Transmembrane</keyword>
<sequence>MMAQLQQDNGKLDLAPKKFNMWLFIFTSFMMFAALTSAFIVYSGGNKVHGTKIILPQAFLYSTIVIVISSATMFLAGRSAKQSQFEKQRLFLWITTALATAFLVLQFYGMKIMLVDMAVPFTNPNASQSFIYVFVGMHLLHIVAGLALLLYTLTRNFKTIGQPMNLFRMEFASIFWHFVDIIWIYLYVFLLLNQY</sequence>
<dbReference type="PROSITE" id="PS50253">
    <property type="entry name" value="COX3"/>
    <property type="match status" value="1"/>
</dbReference>
<dbReference type="Proteomes" id="UP000268007">
    <property type="component" value="Unassembled WGS sequence"/>
</dbReference>
<dbReference type="PANTHER" id="PTHR11403">
    <property type="entry name" value="CYTOCHROME C OXIDASE SUBUNIT III"/>
    <property type="match status" value="1"/>
</dbReference>
<keyword evidence="3" id="KW-1003">Cell membrane</keyword>
<dbReference type="EMBL" id="RBKU01000001">
    <property type="protein sequence ID" value="RKR81429.1"/>
    <property type="molecule type" value="Genomic_DNA"/>
</dbReference>
<feature type="transmembrane region" description="Helical" evidence="8">
    <location>
        <begin position="130"/>
        <end position="153"/>
    </location>
</feature>
<feature type="transmembrane region" description="Helical" evidence="8">
    <location>
        <begin position="90"/>
        <end position="110"/>
    </location>
</feature>
<dbReference type="GO" id="GO:0005886">
    <property type="term" value="C:plasma membrane"/>
    <property type="evidence" value="ECO:0007669"/>
    <property type="project" value="UniProtKB-SubCell"/>
</dbReference>
<evidence type="ECO:0000256" key="8">
    <source>
        <dbReference type="SAM" id="Phobius"/>
    </source>
</evidence>
<dbReference type="GO" id="GO:0019646">
    <property type="term" value="P:aerobic electron transport chain"/>
    <property type="evidence" value="ECO:0007669"/>
    <property type="project" value="InterPro"/>
</dbReference>
<evidence type="ECO:0000256" key="3">
    <source>
        <dbReference type="ARBA" id="ARBA00022475"/>
    </source>
</evidence>
<gene>
    <name evidence="10" type="ORF">BDD43_1576</name>
</gene>
<dbReference type="GO" id="GO:0004129">
    <property type="term" value="F:cytochrome-c oxidase activity"/>
    <property type="evidence" value="ECO:0007669"/>
    <property type="project" value="InterPro"/>
</dbReference>
<dbReference type="InterPro" id="IPR000298">
    <property type="entry name" value="Cyt_c_oxidase-like_su3"/>
</dbReference>
<evidence type="ECO:0000256" key="7">
    <source>
        <dbReference type="RuleBase" id="RU003376"/>
    </source>
</evidence>
<evidence type="ECO:0000259" key="9">
    <source>
        <dbReference type="PROSITE" id="PS50253"/>
    </source>
</evidence>
<evidence type="ECO:0000256" key="2">
    <source>
        <dbReference type="ARBA" id="ARBA00010581"/>
    </source>
</evidence>
<protein>
    <submittedName>
        <fullName evidence="10">Cytochrome c oxidase subunit 3</fullName>
    </submittedName>
</protein>
<dbReference type="Gene3D" id="1.20.120.80">
    <property type="entry name" value="Cytochrome c oxidase, subunit III, four-helix bundle"/>
    <property type="match status" value="1"/>
</dbReference>
<dbReference type="PANTHER" id="PTHR11403:SF2">
    <property type="entry name" value="CYTOCHROME BO(3) UBIQUINOL OXIDASE SUBUNIT 3"/>
    <property type="match status" value="1"/>
</dbReference>
<dbReference type="Pfam" id="PF00510">
    <property type="entry name" value="COX3"/>
    <property type="match status" value="1"/>
</dbReference>
<feature type="domain" description="Heme-copper oxidase subunit III family profile" evidence="9">
    <location>
        <begin position="18"/>
        <end position="195"/>
    </location>
</feature>
<dbReference type="SUPFAM" id="SSF81452">
    <property type="entry name" value="Cytochrome c oxidase subunit III-like"/>
    <property type="match status" value="1"/>
</dbReference>
<dbReference type="InterPro" id="IPR013833">
    <property type="entry name" value="Cyt_c_oxidase_su3_a-hlx"/>
</dbReference>
<keyword evidence="6 8" id="KW-0472">Membrane</keyword>
<dbReference type="InterPro" id="IPR024791">
    <property type="entry name" value="Cyt_c/ubiquinol_Oxase_su3"/>
</dbReference>
<evidence type="ECO:0000256" key="1">
    <source>
        <dbReference type="ARBA" id="ARBA00004651"/>
    </source>
</evidence>